<accession>A0A2S5RD84</accession>
<name>A0A2S5RD84_9MOLU</name>
<dbReference type="GO" id="GO:0006415">
    <property type="term" value="P:translational termination"/>
    <property type="evidence" value="ECO:0007669"/>
    <property type="project" value="UniProtKB-UniRule"/>
</dbReference>
<dbReference type="Gene3D" id="3.30.1360.40">
    <property type="match status" value="1"/>
</dbReference>
<comment type="subcellular location">
    <subcellularLocation>
        <location evidence="1 5">Cytoplasm</location>
    </subcellularLocation>
</comment>
<organism evidence="7 8">
    <name type="scientific">Williamsoniiplasma lucivorax</name>
    <dbReference type="NCBI Taxonomy" id="209274"/>
    <lineage>
        <taxon>Bacteria</taxon>
        <taxon>Bacillati</taxon>
        <taxon>Mycoplasmatota</taxon>
        <taxon>Mollicutes</taxon>
        <taxon>Entomoplasmatales</taxon>
        <taxon>Williamsoniiplasma</taxon>
    </lineage>
</organism>
<keyword evidence="8" id="KW-1185">Reference proteome</keyword>
<comment type="similarity">
    <text evidence="2 5">Belongs to the RRF family.</text>
</comment>
<dbReference type="GO" id="GO:0005737">
    <property type="term" value="C:cytoplasm"/>
    <property type="evidence" value="ECO:0007669"/>
    <property type="project" value="UniProtKB-SubCell"/>
</dbReference>
<reference evidence="7 8" key="1">
    <citation type="submission" date="2017-11" db="EMBL/GenBank/DDBJ databases">
        <title>Genome sequence of Entomoplasma lucivorax PIPN-2 (ATCC 49196).</title>
        <authorList>
            <person name="Lo W.-S."/>
            <person name="Gasparich G.E."/>
            <person name="Kuo C.-H."/>
        </authorList>
    </citation>
    <scope>NUCLEOTIDE SEQUENCE [LARGE SCALE GENOMIC DNA]</scope>
    <source>
        <strain evidence="7 8">PIPN-2</strain>
    </source>
</reference>
<evidence type="ECO:0000256" key="3">
    <source>
        <dbReference type="ARBA" id="ARBA00022490"/>
    </source>
</evidence>
<evidence type="ECO:0000313" key="7">
    <source>
        <dbReference type="EMBL" id="PPE05286.1"/>
    </source>
</evidence>
<evidence type="ECO:0000256" key="2">
    <source>
        <dbReference type="ARBA" id="ARBA00005912"/>
    </source>
</evidence>
<sequence>MIDIKKVLNDAEQEMNKTVQAWVEHLAKVRTGRANANMLDGVMVNYYGTPTPINQTGQITTPEHHLIVVKPYDRNMVGEIVGAINKADLGLNPIADAEVVRLKIPALTEDIRKELVKKVSKELESYKVRIRNSRRDAIDVVKKDKESSEDLVKGTEKDIQVLTDKFIKELDELTKVKEKDLLTI</sequence>
<dbReference type="FunFam" id="1.10.132.20:FF:000001">
    <property type="entry name" value="Ribosome-recycling factor"/>
    <property type="match status" value="1"/>
</dbReference>
<evidence type="ECO:0000313" key="8">
    <source>
        <dbReference type="Proteomes" id="UP000237865"/>
    </source>
</evidence>
<evidence type="ECO:0000256" key="5">
    <source>
        <dbReference type="HAMAP-Rule" id="MF_00040"/>
    </source>
</evidence>
<evidence type="ECO:0000256" key="1">
    <source>
        <dbReference type="ARBA" id="ARBA00004496"/>
    </source>
</evidence>
<feature type="domain" description="Ribosome recycling factor" evidence="6">
    <location>
        <begin position="24"/>
        <end position="182"/>
    </location>
</feature>
<dbReference type="PANTHER" id="PTHR20982">
    <property type="entry name" value="RIBOSOME RECYCLING FACTOR"/>
    <property type="match status" value="1"/>
</dbReference>
<evidence type="ECO:0000259" key="6">
    <source>
        <dbReference type="Pfam" id="PF01765"/>
    </source>
</evidence>
<proteinExistence type="inferred from homology"/>
<dbReference type="FunFam" id="3.30.1360.40:FF:000001">
    <property type="entry name" value="Ribosome-recycling factor"/>
    <property type="match status" value="1"/>
</dbReference>
<keyword evidence="3 5" id="KW-0963">Cytoplasm</keyword>
<keyword evidence="4 5" id="KW-0648">Protein biosynthesis</keyword>
<gene>
    <name evidence="5 7" type="primary">frr</name>
    <name evidence="7" type="ORF">ELUCI_v1c08220</name>
</gene>
<dbReference type="SUPFAM" id="SSF55194">
    <property type="entry name" value="Ribosome recycling factor, RRF"/>
    <property type="match status" value="1"/>
</dbReference>
<dbReference type="InterPro" id="IPR023584">
    <property type="entry name" value="Ribosome_recyc_fac_dom"/>
</dbReference>
<dbReference type="Pfam" id="PF01765">
    <property type="entry name" value="RRF"/>
    <property type="match status" value="1"/>
</dbReference>
<evidence type="ECO:0000256" key="4">
    <source>
        <dbReference type="ARBA" id="ARBA00022917"/>
    </source>
</evidence>
<dbReference type="CDD" id="cd00520">
    <property type="entry name" value="RRF"/>
    <property type="match status" value="1"/>
</dbReference>
<comment type="function">
    <text evidence="5">Responsible for the release of ribosomes from messenger RNA at the termination of protein biosynthesis. May increase the efficiency of translation by recycling ribosomes from one round of translation to another.</text>
</comment>
<dbReference type="EMBL" id="PHNE01000004">
    <property type="protein sequence ID" value="PPE05286.1"/>
    <property type="molecule type" value="Genomic_DNA"/>
</dbReference>
<dbReference type="HAMAP" id="MF_00040">
    <property type="entry name" value="RRF"/>
    <property type="match status" value="1"/>
</dbReference>
<dbReference type="AlphaFoldDB" id="A0A2S5RD84"/>
<protein>
    <recommendedName>
        <fullName evidence="5">Ribosome-recycling factor</fullName>
        <shortName evidence="5">RRF</shortName>
    </recommendedName>
    <alternativeName>
        <fullName evidence="5">Ribosome-releasing factor</fullName>
    </alternativeName>
</protein>
<dbReference type="STRING" id="1399797.GCA_000518285_00330"/>
<dbReference type="PANTHER" id="PTHR20982:SF3">
    <property type="entry name" value="MITOCHONDRIAL RIBOSOME RECYCLING FACTOR PSEUDO 1"/>
    <property type="match status" value="1"/>
</dbReference>
<dbReference type="Gene3D" id="1.10.132.20">
    <property type="entry name" value="Ribosome-recycling factor"/>
    <property type="match status" value="1"/>
</dbReference>
<dbReference type="NCBIfam" id="TIGR00496">
    <property type="entry name" value="frr"/>
    <property type="match status" value="1"/>
</dbReference>
<dbReference type="InterPro" id="IPR002661">
    <property type="entry name" value="Ribosome_recyc_fac"/>
</dbReference>
<comment type="caution">
    <text evidence="7">The sequence shown here is derived from an EMBL/GenBank/DDBJ whole genome shotgun (WGS) entry which is preliminary data.</text>
</comment>
<dbReference type="RefSeq" id="WP_028126422.1">
    <property type="nucleotide sequence ID" value="NZ_PHNE01000004.1"/>
</dbReference>
<dbReference type="Proteomes" id="UP000237865">
    <property type="component" value="Unassembled WGS sequence"/>
</dbReference>
<dbReference type="InterPro" id="IPR036191">
    <property type="entry name" value="RRF_sf"/>
</dbReference>
<dbReference type="GO" id="GO:0043023">
    <property type="term" value="F:ribosomal large subunit binding"/>
    <property type="evidence" value="ECO:0007669"/>
    <property type="project" value="TreeGrafter"/>
</dbReference>